<name>M2YGT3_PSEFD</name>
<sequence length="86" mass="9657">MSVDKSMLPEVDESVHRPYLASFVKIHTLIKYSAFDEVCVMVPLVAKLKKPHPSTAMKIRILQHNTVIIAPVHSASIVYVFLSILI</sequence>
<protein>
    <submittedName>
        <fullName evidence="1">Uncharacterized protein</fullName>
    </submittedName>
</protein>
<accession>M2YGT3</accession>
<reference evidence="1 2" key="1">
    <citation type="journal article" date="2012" name="PLoS Pathog.">
        <title>Diverse lifestyles and strategies of plant pathogenesis encoded in the genomes of eighteen Dothideomycetes fungi.</title>
        <authorList>
            <person name="Ohm R.A."/>
            <person name="Feau N."/>
            <person name="Henrissat B."/>
            <person name="Schoch C.L."/>
            <person name="Horwitz B.A."/>
            <person name="Barry K.W."/>
            <person name="Condon B.J."/>
            <person name="Copeland A.C."/>
            <person name="Dhillon B."/>
            <person name="Glaser F."/>
            <person name="Hesse C.N."/>
            <person name="Kosti I."/>
            <person name="LaButti K."/>
            <person name="Lindquist E.A."/>
            <person name="Lucas S."/>
            <person name="Salamov A.A."/>
            <person name="Bradshaw R.E."/>
            <person name="Ciuffetti L."/>
            <person name="Hamelin R.C."/>
            <person name="Kema G.H.J."/>
            <person name="Lawrence C."/>
            <person name="Scott J.A."/>
            <person name="Spatafora J.W."/>
            <person name="Turgeon B.G."/>
            <person name="de Wit P.J.G.M."/>
            <person name="Zhong S."/>
            <person name="Goodwin S.B."/>
            <person name="Grigoriev I.V."/>
        </authorList>
    </citation>
    <scope>NUCLEOTIDE SEQUENCE [LARGE SCALE GENOMIC DNA]</scope>
    <source>
        <strain evidence="1 2">CIRAD86</strain>
    </source>
</reference>
<dbReference type="KEGG" id="pfj:MYCFIDRAFT_180353"/>
<dbReference type="Proteomes" id="UP000016932">
    <property type="component" value="Unassembled WGS sequence"/>
</dbReference>
<dbReference type="VEuPathDB" id="FungiDB:MYCFIDRAFT_180353"/>
<dbReference type="RefSeq" id="XP_007932345.1">
    <property type="nucleotide sequence ID" value="XM_007934154.1"/>
</dbReference>
<evidence type="ECO:0000313" key="1">
    <source>
        <dbReference type="EMBL" id="EME77020.1"/>
    </source>
</evidence>
<proteinExistence type="predicted"/>
<keyword evidence="2" id="KW-1185">Reference proteome</keyword>
<gene>
    <name evidence="1" type="ORF">MYCFIDRAFT_180353</name>
</gene>
<organism evidence="1 2">
    <name type="scientific">Pseudocercospora fijiensis (strain CIRAD86)</name>
    <name type="common">Black leaf streak disease fungus</name>
    <name type="synonym">Mycosphaerella fijiensis</name>
    <dbReference type="NCBI Taxonomy" id="383855"/>
    <lineage>
        <taxon>Eukaryota</taxon>
        <taxon>Fungi</taxon>
        <taxon>Dikarya</taxon>
        <taxon>Ascomycota</taxon>
        <taxon>Pezizomycotina</taxon>
        <taxon>Dothideomycetes</taxon>
        <taxon>Dothideomycetidae</taxon>
        <taxon>Mycosphaerellales</taxon>
        <taxon>Mycosphaerellaceae</taxon>
        <taxon>Pseudocercospora</taxon>
    </lineage>
</organism>
<dbReference type="EMBL" id="KB446571">
    <property type="protein sequence ID" value="EME77020.1"/>
    <property type="molecule type" value="Genomic_DNA"/>
</dbReference>
<dbReference type="AlphaFoldDB" id="M2YGT3"/>
<dbReference type="GeneID" id="19334366"/>
<evidence type="ECO:0000313" key="2">
    <source>
        <dbReference type="Proteomes" id="UP000016932"/>
    </source>
</evidence>
<dbReference type="HOGENOM" id="CLU_2498811_0_0_1"/>